<organism evidence="4">
    <name type="scientific">Streptomyces sp. gb1(2016)</name>
    <dbReference type="NCBI Taxonomy" id="1828321"/>
    <lineage>
        <taxon>Bacteria</taxon>
        <taxon>Bacillati</taxon>
        <taxon>Actinomycetota</taxon>
        <taxon>Actinomycetes</taxon>
        <taxon>Kitasatosporales</taxon>
        <taxon>Streptomycetaceae</taxon>
        <taxon>Streptomyces</taxon>
    </lineage>
</organism>
<feature type="compositionally biased region" description="Basic and acidic residues" evidence="1">
    <location>
        <begin position="144"/>
        <end position="157"/>
    </location>
</feature>
<dbReference type="InterPro" id="IPR035940">
    <property type="entry name" value="CAP_sf"/>
</dbReference>
<feature type="region of interest" description="Disordered" evidence="1">
    <location>
        <begin position="67"/>
        <end position="191"/>
    </location>
</feature>
<feature type="domain" description="SCP" evidence="3">
    <location>
        <begin position="198"/>
        <end position="312"/>
    </location>
</feature>
<dbReference type="EMBL" id="RDBM01000035">
    <property type="protein sequence ID" value="TXS27631.1"/>
    <property type="molecule type" value="Genomic_DNA"/>
</dbReference>
<keyword evidence="2" id="KW-0472">Membrane</keyword>
<dbReference type="AlphaFoldDB" id="A0A652KVF1"/>
<evidence type="ECO:0000259" key="3">
    <source>
        <dbReference type="Pfam" id="PF00188"/>
    </source>
</evidence>
<gene>
    <name evidence="4" type="ORF">EAO74_16655</name>
</gene>
<dbReference type="RefSeq" id="WP_147983961.1">
    <property type="nucleotide sequence ID" value="NZ_RDBM01000035.1"/>
</dbReference>
<keyword evidence="2" id="KW-0812">Transmembrane</keyword>
<evidence type="ECO:0000256" key="1">
    <source>
        <dbReference type="SAM" id="MobiDB-lite"/>
    </source>
</evidence>
<evidence type="ECO:0000256" key="2">
    <source>
        <dbReference type="SAM" id="Phobius"/>
    </source>
</evidence>
<feature type="transmembrane region" description="Helical" evidence="2">
    <location>
        <begin position="39"/>
        <end position="60"/>
    </location>
</feature>
<accession>A0A652KVF1</accession>
<keyword evidence="2" id="KW-1133">Transmembrane helix</keyword>
<dbReference type="SUPFAM" id="SSF55797">
    <property type="entry name" value="PR-1-like"/>
    <property type="match status" value="1"/>
</dbReference>
<sequence>MGRHRRAGAAPAAEQHAATAEDARRGARRKKRSGVPVRAGLLGVSAAVAVGAVAVASGLLPGGDSYSVSGGGAADQVHAGGAPDLLTQGDSSAGPTSRTSASASAEADRGSGRSAAPSKSPSATPSATPSKKPSATASKPATKTPERTKAPAAEPKKSTSSSPAAKAPATPESSSATPSRKPTASTSPSAGTTQAAVLSLVNQERAKVGCSPVTTSASLTALAQNFSEDMAARDFFGHTDPDGATPWDRAAAAGVQGLGGENIARGQADAQAVMDAWMNSEGHRANILNCDYKTLGVGVHLGSGGPWWTQDFGF</sequence>
<name>A0A652KVF1_9ACTN</name>
<dbReference type="InterPro" id="IPR014044">
    <property type="entry name" value="CAP_dom"/>
</dbReference>
<reference evidence="4" key="1">
    <citation type="submission" date="2018-10" db="EMBL/GenBank/DDBJ databases">
        <authorList>
            <person name="Hariharan J."/>
            <person name="Choudoir M.J."/>
            <person name="Diebold P."/>
            <person name="Panke-Buisse K."/>
            <person name="Campbell A.N."/>
            <person name="Buckley D.H."/>
        </authorList>
    </citation>
    <scope>NUCLEOTIDE SEQUENCE</scope>
    <source>
        <strain evidence="4">Gb1</strain>
    </source>
</reference>
<dbReference type="CDD" id="cd05379">
    <property type="entry name" value="CAP_bacterial"/>
    <property type="match status" value="1"/>
</dbReference>
<protein>
    <submittedName>
        <fullName evidence="4">CAP domain-containing protein</fullName>
    </submittedName>
</protein>
<feature type="compositionally biased region" description="Low complexity" evidence="1">
    <location>
        <begin position="8"/>
        <end position="18"/>
    </location>
</feature>
<evidence type="ECO:0000313" key="4">
    <source>
        <dbReference type="EMBL" id="TXS27631.1"/>
    </source>
</evidence>
<dbReference type="Gene3D" id="3.40.33.10">
    <property type="entry name" value="CAP"/>
    <property type="match status" value="1"/>
</dbReference>
<feature type="region of interest" description="Disordered" evidence="1">
    <location>
        <begin position="1"/>
        <end position="38"/>
    </location>
</feature>
<comment type="caution">
    <text evidence="4">The sequence shown here is derived from an EMBL/GenBank/DDBJ whole genome shotgun (WGS) entry which is preliminary data.</text>
</comment>
<dbReference type="PANTHER" id="PTHR31157">
    <property type="entry name" value="SCP DOMAIN-CONTAINING PROTEIN"/>
    <property type="match status" value="1"/>
</dbReference>
<dbReference type="PANTHER" id="PTHR31157:SF1">
    <property type="entry name" value="SCP DOMAIN-CONTAINING PROTEIN"/>
    <property type="match status" value="1"/>
</dbReference>
<feature type="compositionally biased region" description="Low complexity" evidence="1">
    <location>
        <begin position="114"/>
        <end position="143"/>
    </location>
</feature>
<dbReference type="Pfam" id="PF00188">
    <property type="entry name" value="CAP"/>
    <property type="match status" value="1"/>
</dbReference>
<feature type="compositionally biased region" description="Low complexity" evidence="1">
    <location>
        <begin position="91"/>
        <end position="105"/>
    </location>
</feature>
<feature type="compositionally biased region" description="Low complexity" evidence="1">
    <location>
        <begin position="158"/>
        <end position="191"/>
    </location>
</feature>
<proteinExistence type="predicted"/>